<gene>
    <name evidence="3" type="ORF">MP_TR5930_c1_g1_i1_g.16814</name>
</gene>
<name>A0A1J3JR70_NOCCA</name>
<dbReference type="Pfam" id="PF07714">
    <property type="entry name" value="PK_Tyr_Ser-Thr"/>
    <property type="match status" value="1"/>
</dbReference>
<dbReference type="PANTHER" id="PTHR45631">
    <property type="entry name" value="OS07G0107800 PROTEIN-RELATED"/>
    <property type="match status" value="1"/>
</dbReference>
<accession>A0A1J3JR70</accession>
<proteinExistence type="predicted"/>
<keyword evidence="3" id="KW-0418">Kinase</keyword>
<dbReference type="InterPro" id="IPR011009">
    <property type="entry name" value="Kinase-like_dom_sf"/>
</dbReference>
<dbReference type="AlphaFoldDB" id="A0A1J3JR70"/>
<feature type="domain" description="Serine-threonine/tyrosine-protein kinase catalytic" evidence="2">
    <location>
        <begin position="23"/>
        <end position="115"/>
    </location>
</feature>
<evidence type="ECO:0000259" key="2">
    <source>
        <dbReference type="Pfam" id="PF07714"/>
    </source>
</evidence>
<organism evidence="3">
    <name type="scientific">Noccaea caerulescens</name>
    <name type="common">Alpine penny-cress</name>
    <name type="synonym">Thlaspi caerulescens</name>
    <dbReference type="NCBI Taxonomy" id="107243"/>
    <lineage>
        <taxon>Eukaryota</taxon>
        <taxon>Viridiplantae</taxon>
        <taxon>Streptophyta</taxon>
        <taxon>Embryophyta</taxon>
        <taxon>Tracheophyta</taxon>
        <taxon>Spermatophyta</taxon>
        <taxon>Magnoliopsida</taxon>
        <taxon>eudicotyledons</taxon>
        <taxon>Gunneridae</taxon>
        <taxon>Pentapetalae</taxon>
        <taxon>rosids</taxon>
        <taxon>malvids</taxon>
        <taxon>Brassicales</taxon>
        <taxon>Brassicaceae</taxon>
        <taxon>Coluteocarpeae</taxon>
        <taxon>Noccaea</taxon>
    </lineage>
</organism>
<dbReference type="PANTHER" id="PTHR45631:SF175">
    <property type="entry name" value="PROTEIN KINASE DOMAIN-CONTAINING PROTEIN"/>
    <property type="match status" value="1"/>
</dbReference>
<evidence type="ECO:0000313" key="3">
    <source>
        <dbReference type="EMBL" id="JAU94805.1"/>
    </source>
</evidence>
<keyword evidence="3" id="KW-0808">Transferase</keyword>
<dbReference type="SUPFAM" id="SSF56112">
    <property type="entry name" value="Protein kinase-like (PK-like)"/>
    <property type="match status" value="1"/>
</dbReference>
<dbReference type="InterPro" id="IPR001245">
    <property type="entry name" value="Ser-Thr/Tyr_kinase_cat_dom"/>
</dbReference>
<feature type="region of interest" description="Disordered" evidence="1">
    <location>
        <begin position="122"/>
        <end position="153"/>
    </location>
</feature>
<feature type="compositionally biased region" description="Basic and acidic residues" evidence="1">
    <location>
        <begin position="123"/>
        <end position="136"/>
    </location>
</feature>
<evidence type="ECO:0000256" key="1">
    <source>
        <dbReference type="SAM" id="MobiDB-lite"/>
    </source>
</evidence>
<protein>
    <submittedName>
        <fullName evidence="3">Putative LRR receptor-like serine/threonine-protein kinase</fullName>
    </submittedName>
</protein>
<keyword evidence="3" id="KW-0675">Receptor</keyword>
<reference evidence="3" key="1">
    <citation type="submission" date="2016-07" db="EMBL/GenBank/DDBJ databases">
        <title>De novo transcriptome assembly of four accessions of the metal hyperaccumulator plant Noccaea caerulescens.</title>
        <authorList>
            <person name="Blande D."/>
            <person name="Halimaa P."/>
            <person name="Tervahauta A.I."/>
            <person name="Aarts M.G."/>
            <person name="Karenlampi S.O."/>
        </authorList>
    </citation>
    <scope>NUCLEOTIDE SEQUENCE</scope>
</reference>
<feature type="compositionally biased region" description="Polar residues" evidence="1">
    <location>
        <begin position="137"/>
        <end position="146"/>
    </location>
</feature>
<dbReference type="EMBL" id="GEVM01011133">
    <property type="protein sequence ID" value="JAU94805.1"/>
    <property type="molecule type" value="Transcribed_RNA"/>
</dbReference>
<dbReference type="Gene3D" id="1.10.510.10">
    <property type="entry name" value="Transferase(Phosphotransferase) domain 1"/>
    <property type="match status" value="1"/>
</dbReference>
<dbReference type="GO" id="GO:0004672">
    <property type="term" value="F:protein kinase activity"/>
    <property type="evidence" value="ECO:0007669"/>
    <property type="project" value="InterPro"/>
</dbReference>
<sequence>MYQLMLLDLQAILTLNYRYYRTNWLTEKSDVFSFGVVLLEIITSQPVIDQTREKSHIGEWVGYRLTNGDIKNIMDPSLVDDYDSSSMWKVLELAMSCISQTSSGRPNMSQVANELQECLLSENSRKGGRHDMDSKSSLELSTSFVPEQTPDAR</sequence>